<evidence type="ECO:0000256" key="1">
    <source>
        <dbReference type="ARBA" id="ARBA00022741"/>
    </source>
</evidence>
<dbReference type="EMBL" id="CP001636">
    <property type="protein sequence ID" value="ACS22924.1"/>
    <property type="molecule type" value="Genomic_DNA"/>
</dbReference>
<dbReference type="GO" id="GO:0005524">
    <property type="term" value="F:ATP binding"/>
    <property type="evidence" value="ECO:0007669"/>
    <property type="project" value="UniProtKB-KW"/>
</dbReference>
<dbReference type="Gene3D" id="2.40.100.10">
    <property type="entry name" value="Cyclophilin-like"/>
    <property type="match status" value="1"/>
</dbReference>
<dbReference type="OrthoDB" id="9778567at2"/>
<dbReference type="InterPro" id="IPR010016">
    <property type="entry name" value="PxpB"/>
</dbReference>
<keyword evidence="1" id="KW-0547">Nucleotide-binding</keyword>
<dbReference type="InterPro" id="IPR029000">
    <property type="entry name" value="Cyclophilin-like_dom_sf"/>
</dbReference>
<accession>C5D204</accession>
<proteinExistence type="predicted"/>
<dbReference type="PANTHER" id="PTHR34698">
    <property type="entry name" value="5-OXOPROLINASE SUBUNIT B"/>
    <property type="match status" value="1"/>
</dbReference>
<protein>
    <submittedName>
        <fullName evidence="5">Allophanate hydrolase subunit 1</fullName>
    </submittedName>
</protein>
<keyword evidence="2 5" id="KW-0378">Hydrolase</keyword>
<dbReference type="PANTHER" id="PTHR34698:SF2">
    <property type="entry name" value="5-OXOPROLINASE SUBUNIT B"/>
    <property type="match status" value="1"/>
</dbReference>
<dbReference type="SUPFAM" id="SSF50891">
    <property type="entry name" value="Cyclophilin-like"/>
    <property type="match status" value="1"/>
</dbReference>
<evidence type="ECO:0000256" key="2">
    <source>
        <dbReference type="ARBA" id="ARBA00022801"/>
    </source>
</evidence>
<organism evidence="5">
    <name type="scientific">Variovorax paradoxus (strain S110)</name>
    <dbReference type="NCBI Taxonomy" id="543728"/>
    <lineage>
        <taxon>Bacteria</taxon>
        <taxon>Pseudomonadati</taxon>
        <taxon>Pseudomonadota</taxon>
        <taxon>Betaproteobacteria</taxon>
        <taxon>Burkholderiales</taxon>
        <taxon>Comamonadaceae</taxon>
        <taxon>Variovorax</taxon>
    </lineage>
</organism>
<dbReference type="Pfam" id="PF02682">
    <property type="entry name" value="CT_C_D"/>
    <property type="match status" value="1"/>
</dbReference>
<keyword evidence="3" id="KW-0067">ATP-binding</keyword>
<sequence length="222" mass="23456">MIAQRPSISLLGTTALIFEAPGEMNLDSQQRIWALAHETQAWPEIREAVPGMNNLMLAFLHPPRGAGALQALEARLHDAWDAAVALPREGRVVELPVVYGGPGGPHMADVVAHTGLSIERIVELHSAPLYPVYALGSHPGYCYLGGMDARIATPRRKVPVLSIPGGAVSIGGAQTGVSASAGPSGWNTIGSTSMCFFDPAQDPPAALQPGDMIRFRVEGIVR</sequence>
<dbReference type="eggNOG" id="COG2049">
    <property type="taxonomic scope" value="Bacteria"/>
</dbReference>
<evidence type="ECO:0000313" key="5">
    <source>
        <dbReference type="EMBL" id="ACS22924.1"/>
    </source>
</evidence>
<evidence type="ECO:0000259" key="4">
    <source>
        <dbReference type="SMART" id="SM00796"/>
    </source>
</evidence>
<dbReference type="GO" id="GO:0016787">
    <property type="term" value="F:hydrolase activity"/>
    <property type="evidence" value="ECO:0007669"/>
    <property type="project" value="UniProtKB-KW"/>
</dbReference>
<name>C5D204_VARPS</name>
<dbReference type="InterPro" id="IPR003833">
    <property type="entry name" value="CT_C_D"/>
</dbReference>
<evidence type="ECO:0000256" key="3">
    <source>
        <dbReference type="ARBA" id="ARBA00022840"/>
    </source>
</evidence>
<dbReference type="HOGENOM" id="CLU_020207_0_0_4"/>
<dbReference type="AlphaFoldDB" id="C5D204"/>
<reference evidence="5" key="1">
    <citation type="submission" date="2009-06" db="EMBL/GenBank/DDBJ databases">
        <title>Complete sequence of chromosome 2 of Variovorax paradoxus S110.</title>
        <authorList>
            <consortium name="US DOE Joint Genome Institute"/>
            <person name="Lucas S."/>
            <person name="Copeland A."/>
            <person name="Lapidus A."/>
            <person name="Glavina del Rio T."/>
            <person name="Tice H."/>
            <person name="Bruce D."/>
            <person name="Goodwin L."/>
            <person name="Pitluck S."/>
            <person name="Chertkov O."/>
            <person name="Brettin T."/>
            <person name="Detter J.C."/>
            <person name="Han C."/>
            <person name="Larimer F."/>
            <person name="Land M."/>
            <person name="Hauser L."/>
            <person name="Kyrpides N."/>
            <person name="Ovchinnikova G."/>
            <person name="Orwin P."/>
            <person name="Leadbetter J.R."/>
            <person name="Spain J.C."/>
            <person name="Han J.I."/>
        </authorList>
    </citation>
    <scope>NUCLEOTIDE SEQUENCE</scope>
    <source>
        <strain evidence="5">S110</strain>
    </source>
</reference>
<dbReference type="STRING" id="543728.Vapar_6364"/>
<feature type="domain" description="Carboxyltransferase" evidence="4">
    <location>
        <begin position="6"/>
        <end position="207"/>
    </location>
</feature>
<dbReference type="SMART" id="SM00796">
    <property type="entry name" value="AHS1"/>
    <property type="match status" value="1"/>
</dbReference>
<gene>
    <name evidence="5" type="ordered locus">Vapar_6364</name>
</gene>
<dbReference type="KEGG" id="vap:Vapar_6364"/>
<dbReference type="NCBIfam" id="TIGR00370">
    <property type="entry name" value="5-oxoprolinase subunit PxpB"/>
    <property type="match status" value="1"/>
</dbReference>
<dbReference type="SUPFAM" id="SSF160467">
    <property type="entry name" value="PH0987 N-terminal domain-like"/>
    <property type="match status" value="1"/>
</dbReference>